<dbReference type="Proteomes" id="UP000254866">
    <property type="component" value="Unassembled WGS sequence"/>
</dbReference>
<dbReference type="EMBL" id="NPIC01000003">
    <property type="protein sequence ID" value="RDL37618.1"/>
    <property type="molecule type" value="Genomic_DNA"/>
</dbReference>
<keyword evidence="2" id="KW-1185">Reference proteome</keyword>
<dbReference type="Pfam" id="PF08192">
    <property type="entry name" value="Peptidase_S64"/>
    <property type="match status" value="1"/>
</dbReference>
<dbReference type="AlphaFoldDB" id="A0A370TQ29"/>
<dbReference type="Gene3D" id="2.40.10.10">
    <property type="entry name" value="Trypsin-like serine proteases"/>
    <property type="match status" value="1"/>
</dbReference>
<gene>
    <name evidence="1" type="ORF">BP5553_05051</name>
</gene>
<dbReference type="RefSeq" id="XP_031870274.1">
    <property type="nucleotide sequence ID" value="XM_032013674.1"/>
</dbReference>
<proteinExistence type="predicted"/>
<sequence>MTDWAIVEVTNVSTFRLNRPPITEPMDPRQQSLPAGLKYRASKNHAISRVGIDLEKYSWVAKAGRSTSIFIDGYTAGHINCMKGRVHWDNGRDTLETVISNEPSGLQFAVRGDSGSMVISRNKDWVGLVISGESTGDTAYLMLAQAIIDDIKAKTGGTISLPL</sequence>
<evidence type="ECO:0000313" key="1">
    <source>
        <dbReference type="EMBL" id="RDL37618.1"/>
    </source>
</evidence>
<evidence type="ECO:0008006" key="3">
    <source>
        <dbReference type="Google" id="ProtNLM"/>
    </source>
</evidence>
<comment type="caution">
    <text evidence="1">The sequence shown here is derived from an EMBL/GenBank/DDBJ whole genome shotgun (WGS) entry which is preliminary data.</text>
</comment>
<reference evidence="1 2" key="1">
    <citation type="journal article" date="2018" name="IMA Fungus">
        <title>IMA Genome-F 9: Draft genome sequence of Annulohypoxylon stygium, Aspergillus mulundensis, Berkeleyomyces basicola (syn. Thielaviopsis basicola), Ceratocystis smalleyi, two Cercospora beticola strains, Coleophoma cylindrospora, Fusarium fracticaudum, Phialophora cf. hyalina, and Morchella septimelata.</title>
        <authorList>
            <person name="Wingfield B.D."/>
            <person name="Bills G.F."/>
            <person name="Dong Y."/>
            <person name="Huang W."/>
            <person name="Nel W.J."/>
            <person name="Swalarsk-Parry B.S."/>
            <person name="Vaghefi N."/>
            <person name="Wilken P.M."/>
            <person name="An Z."/>
            <person name="de Beer Z.W."/>
            <person name="De Vos L."/>
            <person name="Chen L."/>
            <person name="Duong T.A."/>
            <person name="Gao Y."/>
            <person name="Hammerbacher A."/>
            <person name="Kikkert J.R."/>
            <person name="Li Y."/>
            <person name="Li H."/>
            <person name="Li K."/>
            <person name="Li Q."/>
            <person name="Liu X."/>
            <person name="Ma X."/>
            <person name="Naidoo K."/>
            <person name="Pethybridge S.J."/>
            <person name="Sun J."/>
            <person name="Steenkamp E.T."/>
            <person name="van der Nest M.A."/>
            <person name="van Wyk S."/>
            <person name="Wingfield M.J."/>
            <person name="Xiong C."/>
            <person name="Yue Q."/>
            <person name="Zhang X."/>
        </authorList>
    </citation>
    <scope>NUCLEOTIDE SEQUENCE [LARGE SCALE GENOMIC DNA]</scope>
    <source>
        <strain evidence="1 2">BP 5553</strain>
    </source>
</reference>
<accession>A0A370TQ29</accession>
<evidence type="ECO:0000313" key="2">
    <source>
        <dbReference type="Proteomes" id="UP000254866"/>
    </source>
</evidence>
<dbReference type="OrthoDB" id="5424209at2759"/>
<organism evidence="1 2">
    <name type="scientific">Venustampulla echinocandica</name>
    <dbReference type="NCBI Taxonomy" id="2656787"/>
    <lineage>
        <taxon>Eukaryota</taxon>
        <taxon>Fungi</taxon>
        <taxon>Dikarya</taxon>
        <taxon>Ascomycota</taxon>
        <taxon>Pezizomycotina</taxon>
        <taxon>Leotiomycetes</taxon>
        <taxon>Helotiales</taxon>
        <taxon>Pleuroascaceae</taxon>
        <taxon>Venustampulla</taxon>
    </lineage>
</organism>
<dbReference type="GeneID" id="43597900"/>
<protein>
    <recommendedName>
        <fullName evidence="3">Peptidase S1 domain-containing protein</fullName>
    </recommendedName>
</protein>
<dbReference type="InterPro" id="IPR043504">
    <property type="entry name" value="Peptidase_S1_PA_chymotrypsin"/>
</dbReference>
<name>A0A370TQ29_9HELO</name>
<dbReference type="InterPro" id="IPR012985">
    <property type="entry name" value="Peptidase_S64_Ssy5"/>
</dbReference>